<reference evidence="4 5" key="1">
    <citation type="journal article" date="2011" name="Int. J. Syst. Evol. Microbiol.">
        <title>Allobacillus halotolerans gen. nov., sp. nov. isolated from shrimp paste.</title>
        <authorList>
            <person name="Sheu S.Y."/>
            <person name="Arun A.B."/>
            <person name="Jiang S.R."/>
            <person name="Young C.C."/>
            <person name="Chen W.M."/>
        </authorList>
    </citation>
    <scope>NUCLEOTIDE SEQUENCE [LARGE SCALE GENOMIC DNA]</scope>
    <source>
        <strain evidence="4 5">LMG 24826</strain>
    </source>
</reference>
<protein>
    <submittedName>
        <fullName evidence="4">Site-specific integrase</fullName>
    </submittedName>
</protein>
<evidence type="ECO:0000313" key="4">
    <source>
        <dbReference type="EMBL" id="MBU6081547.1"/>
    </source>
</evidence>
<sequence>MAGSIQKRGKESWLLSYHVGYDSKGKRIRKTRTVQAKNKTEAEKLLAKFIVEVDAGKHITPTKTTFGEYVHLWKIEKEKAVSPSTMENYNYDLKNYILPKFEDYKLKDITHIYINDFLKELENEGLKSATIKKKYNLLNSIFKMIEKDDLLPTNPMKKVEVPKVQHKEGDVYNSKELKELFLLLNEDNNKQMALIVKLALKTGMRKGELLGLQWSDIDFSTNTIHIKRSLSYTKDKGYFLKEPKTKGSNRKVAPPRKLMEELKKHIYIKKTERMEAKELWEGGKYEFVFSTDLGKPLNLDYVNKWWNRFLKRTGFKKIRFHDLRHTASTDLINRGANIHSISKRLGHSNITTTLNIYGHYLEEADQKIADMLDEDYI</sequence>
<comment type="caution">
    <text evidence="4">The sequence shown here is derived from an EMBL/GenBank/DDBJ whole genome shotgun (WGS) entry which is preliminary data.</text>
</comment>
<dbReference type="CDD" id="cd01189">
    <property type="entry name" value="INT_ICEBs1_C_like"/>
    <property type="match status" value="1"/>
</dbReference>
<dbReference type="Pfam" id="PF14659">
    <property type="entry name" value="Phage_int_SAM_3"/>
    <property type="match status" value="1"/>
</dbReference>
<dbReference type="Proteomes" id="UP000812672">
    <property type="component" value="Unassembled WGS sequence"/>
</dbReference>
<evidence type="ECO:0000313" key="5">
    <source>
        <dbReference type="Proteomes" id="UP000812672"/>
    </source>
</evidence>
<dbReference type="InterPro" id="IPR002104">
    <property type="entry name" value="Integrase_catalytic"/>
</dbReference>
<dbReference type="InterPro" id="IPR044068">
    <property type="entry name" value="CB"/>
</dbReference>
<dbReference type="Pfam" id="PF00589">
    <property type="entry name" value="Phage_integrase"/>
    <property type="match status" value="1"/>
</dbReference>
<feature type="domain" description="Tyr recombinase" evidence="2">
    <location>
        <begin position="167"/>
        <end position="370"/>
    </location>
</feature>
<evidence type="ECO:0000259" key="3">
    <source>
        <dbReference type="PROSITE" id="PS51900"/>
    </source>
</evidence>
<dbReference type="RefSeq" id="WP_216687647.1">
    <property type="nucleotide sequence ID" value="NZ_CAUPKR010000007.1"/>
</dbReference>
<dbReference type="InterPro" id="IPR004107">
    <property type="entry name" value="Integrase_SAM-like_N"/>
</dbReference>
<dbReference type="EMBL" id="JAHLZF010000017">
    <property type="protein sequence ID" value="MBU6081547.1"/>
    <property type="molecule type" value="Genomic_DNA"/>
</dbReference>
<feature type="domain" description="Core-binding (CB)" evidence="3">
    <location>
        <begin position="60"/>
        <end position="146"/>
    </location>
</feature>
<dbReference type="InterPro" id="IPR050090">
    <property type="entry name" value="Tyrosine_recombinase_XerCD"/>
</dbReference>
<evidence type="ECO:0000259" key="2">
    <source>
        <dbReference type="PROSITE" id="PS51898"/>
    </source>
</evidence>
<organism evidence="4 5">
    <name type="scientific">Allobacillus halotolerans</name>
    <dbReference type="NCBI Taxonomy" id="570278"/>
    <lineage>
        <taxon>Bacteria</taxon>
        <taxon>Bacillati</taxon>
        <taxon>Bacillota</taxon>
        <taxon>Bacilli</taxon>
        <taxon>Bacillales</taxon>
        <taxon>Bacillaceae</taxon>
        <taxon>Allobacillus</taxon>
    </lineage>
</organism>
<dbReference type="PANTHER" id="PTHR30349:SF64">
    <property type="entry name" value="PROPHAGE INTEGRASE INTD-RELATED"/>
    <property type="match status" value="1"/>
</dbReference>
<accession>A0ABS6GT48</accession>
<gene>
    <name evidence="4" type="ORF">KQ486_11035</name>
</gene>
<dbReference type="PROSITE" id="PS51900">
    <property type="entry name" value="CB"/>
    <property type="match status" value="1"/>
</dbReference>
<dbReference type="PROSITE" id="PS51898">
    <property type="entry name" value="TYR_RECOMBINASE"/>
    <property type="match status" value="1"/>
</dbReference>
<proteinExistence type="predicted"/>
<dbReference type="PANTHER" id="PTHR30349">
    <property type="entry name" value="PHAGE INTEGRASE-RELATED"/>
    <property type="match status" value="1"/>
</dbReference>
<name>A0ABS6GT48_9BACI</name>
<keyword evidence="1" id="KW-0238">DNA-binding</keyword>
<keyword evidence="5" id="KW-1185">Reference proteome</keyword>
<evidence type="ECO:0000256" key="1">
    <source>
        <dbReference type="PROSITE-ProRule" id="PRU01248"/>
    </source>
</evidence>